<feature type="compositionally biased region" description="Basic residues" evidence="2">
    <location>
        <begin position="98"/>
        <end position="111"/>
    </location>
</feature>
<keyword evidence="1" id="KW-0175">Coiled coil</keyword>
<sequence>MINDEKALGANVSIPIAMVEEISDKFANTLYCFFIGEQLVFPIVEAYVKNSWAKYGFERVIFRNGFSFSSFCLMKDYDCLSMDKHVSSSEESGVRTDGKHKKKGSNKTAKKQAFRFSKPNNLIYRHVSKPVTSKEHTAKPNSNAPSSEEGIKGATKESQVSPEVTMNDSSGSTNENGLFKDGINLDQLRSTMDKLMDENLVLELNINNENEVLTNT</sequence>
<dbReference type="Proteomes" id="UP001151760">
    <property type="component" value="Unassembled WGS sequence"/>
</dbReference>
<proteinExistence type="predicted"/>
<evidence type="ECO:0008006" key="5">
    <source>
        <dbReference type="Google" id="ProtNLM"/>
    </source>
</evidence>
<feature type="coiled-coil region" evidence="1">
    <location>
        <begin position="185"/>
        <end position="212"/>
    </location>
</feature>
<evidence type="ECO:0000256" key="2">
    <source>
        <dbReference type="SAM" id="MobiDB-lite"/>
    </source>
</evidence>
<evidence type="ECO:0000313" key="3">
    <source>
        <dbReference type="EMBL" id="GJT35869.1"/>
    </source>
</evidence>
<dbReference type="EMBL" id="BQNB010015087">
    <property type="protein sequence ID" value="GJT35869.1"/>
    <property type="molecule type" value="Genomic_DNA"/>
</dbReference>
<comment type="caution">
    <text evidence="3">The sequence shown here is derived from an EMBL/GenBank/DDBJ whole genome shotgun (WGS) entry which is preliminary data.</text>
</comment>
<feature type="compositionally biased region" description="Basic and acidic residues" evidence="2">
    <location>
        <begin position="88"/>
        <end position="97"/>
    </location>
</feature>
<feature type="region of interest" description="Disordered" evidence="2">
    <location>
        <begin position="127"/>
        <end position="180"/>
    </location>
</feature>
<name>A0ABQ5DAC0_9ASTR</name>
<reference evidence="3" key="2">
    <citation type="submission" date="2022-01" db="EMBL/GenBank/DDBJ databases">
        <authorList>
            <person name="Yamashiro T."/>
            <person name="Shiraishi A."/>
            <person name="Satake H."/>
            <person name="Nakayama K."/>
        </authorList>
    </citation>
    <scope>NUCLEOTIDE SEQUENCE</scope>
</reference>
<accession>A0ABQ5DAC0</accession>
<reference evidence="3" key="1">
    <citation type="journal article" date="2022" name="Int. J. Mol. Sci.">
        <title>Draft Genome of Tanacetum Coccineum: Genomic Comparison of Closely Related Tanacetum-Family Plants.</title>
        <authorList>
            <person name="Yamashiro T."/>
            <person name="Shiraishi A."/>
            <person name="Nakayama K."/>
            <person name="Satake H."/>
        </authorList>
    </citation>
    <scope>NUCLEOTIDE SEQUENCE</scope>
</reference>
<evidence type="ECO:0000313" key="4">
    <source>
        <dbReference type="Proteomes" id="UP001151760"/>
    </source>
</evidence>
<gene>
    <name evidence="3" type="ORF">Tco_0926288</name>
</gene>
<evidence type="ECO:0000256" key="1">
    <source>
        <dbReference type="SAM" id="Coils"/>
    </source>
</evidence>
<feature type="region of interest" description="Disordered" evidence="2">
    <location>
        <begin position="88"/>
        <end position="111"/>
    </location>
</feature>
<protein>
    <recommendedName>
        <fullName evidence="5">Zinc knuckle CX2CX4HX4C</fullName>
    </recommendedName>
</protein>
<feature type="compositionally biased region" description="Polar residues" evidence="2">
    <location>
        <begin position="156"/>
        <end position="176"/>
    </location>
</feature>
<keyword evidence="4" id="KW-1185">Reference proteome</keyword>
<organism evidence="3 4">
    <name type="scientific">Tanacetum coccineum</name>
    <dbReference type="NCBI Taxonomy" id="301880"/>
    <lineage>
        <taxon>Eukaryota</taxon>
        <taxon>Viridiplantae</taxon>
        <taxon>Streptophyta</taxon>
        <taxon>Embryophyta</taxon>
        <taxon>Tracheophyta</taxon>
        <taxon>Spermatophyta</taxon>
        <taxon>Magnoliopsida</taxon>
        <taxon>eudicotyledons</taxon>
        <taxon>Gunneridae</taxon>
        <taxon>Pentapetalae</taxon>
        <taxon>asterids</taxon>
        <taxon>campanulids</taxon>
        <taxon>Asterales</taxon>
        <taxon>Asteraceae</taxon>
        <taxon>Asteroideae</taxon>
        <taxon>Anthemideae</taxon>
        <taxon>Anthemidinae</taxon>
        <taxon>Tanacetum</taxon>
    </lineage>
</organism>